<dbReference type="EMBL" id="CAADEW010000007">
    <property type="protein sequence ID" value="VFJ44625.1"/>
    <property type="molecule type" value="Genomic_DNA"/>
</dbReference>
<dbReference type="AlphaFoldDB" id="A0A450RZ66"/>
<reference evidence="1" key="1">
    <citation type="submission" date="2019-02" db="EMBL/GenBank/DDBJ databases">
        <authorList>
            <person name="Gruber-Vodicka R. H."/>
            <person name="Seah K. B. B."/>
        </authorList>
    </citation>
    <scope>NUCLEOTIDE SEQUENCE</scope>
    <source>
        <strain evidence="1">BECK_BZ15</strain>
    </source>
</reference>
<organism evidence="1">
    <name type="scientific">Candidatus Kentrum sp. FW</name>
    <dbReference type="NCBI Taxonomy" id="2126338"/>
    <lineage>
        <taxon>Bacteria</taxon>
        <taxon>Pseudomonadati</taxon>
        <taxon>Pseudomonadota</taxon>
        <taxon>Gammaproteobacteria</taxon>
        <taxon>Candidatus Kentrum</taxon>
    </lineage>
</organism>
<evidence type="ECO:0000313" key="1">
    <source>
        <dbReference type="EMBL" id="VFJ44625.1"/>
    </source>
</evidence>
<gene>
    <name evidence="1" type="ORF">BECKFW1821A_GA0114235_100755</name>
</gene>
<protein>
    <recommendedName>
        <fullName evidence="2">DUF2281 domain-containing protein</fullName>
    </recommendedName>
</protein>
<name>A0A450RZ66_9GAMM</name>
<proteinExistence type="predicted"/>
<sequence>MTLQEKIQAHTRKLPESMQQEILAFIQSIESRDRQPEGIDSPFESTSSPPVSALELALAHGVVGCVTDAPVDLSMNREWIPAPWSRWSTDRIPVIFCI</sequence>
<accession>A0A450RZ66</accession>
<evidence type="ECO:0008006" key="2">
    <source>
        <dbReference type="Google" id="ProtNLM"/>
    </source>
</evidence>